<comment type="caution">
    <text evidence="2">The sequence shown here is derived from an EMBL/GenBank/DDBJ whole genome shotgun (WGS) entry which is preliminary data.</text>
</comment>
<dbReference type="GO" id="GO:1990281">
    <property type="term" value="C:efflux pump complex"/>
    <property type="evidence" value="ECO:0007669"/>
    <property type="project" value="TreeGrafter"/>
</dbReference>
<dbReference type="OrthoDB" id="247545at2"/>
<accession>A0A5B1CBK6</accession>
<protein>
    <submittedName>
        <fullName evidence="2">HlyD family secretion protein</fullName>
    </submittedName>
</protein>
<proteinExistence type="predicted"/>
<dbReference type="Proteomes" id="UP000322699">
    <property type="component" value="Unassembled WGS sequence"/>
</dbReference>
<dbReference type="Gene3D" id="2.40.50.100">
    <property type="match status" value="1"/>
</dbReference>
<organism evidence="2 3">
    <name type="scientific">Rubripirellula obstinata</name>
    <dbReference type="NCBI Taxonomy" id="406547"/>
    <lineage>
        <taxon>Bacteria</taxon>
        <taxon>Pseudomonadati</taxon>
        <taxon>Planctomycetota</taxon>
        <taxon>Planctomycetia</taxon>
        <taxon>Pirellulales</taxon>
        <taxon>Pirellulaceae</taxon>
        <taxon>Rubripirellula</taxon>
    </lineage>
</organism>
<keyword evidence="3" id="KW-1185">Reference proteome</keyword>
<keyword evidence="1" id="KW-0175">Coiled coil</keyword>
<dbReference type="EMBL" id="VRLW01000001">
    <property type="protein sequence ID" value="KAA1257936.1"/>
    <property type="molecule type" value="Genomic_DNA"/>
</dbReference>
<dbReference type="SUPFAM" id="SSF111369">
    <property type="entry name" value="HlyD-like secretion proteins"/>
    <property type="match status" value="1"/>
</dbReference>
<reference evidence="2 3" key="1">
    <citation type="submission" date="2019-08" db="EMBL/GenBank/DDBJ databases">
        <title>Deep-cultivation of Planctomycetes and their phenomic and genomic characterization uncovers novel biology.</title>
        <authorList>
            <person name="Wiegand S."/>
            <person name="Jogler M."/>
            <person name="Boedeker C."/>
            <person name="Pinto D."/>
            <person name="Vollmers J."/>
            <person name="Rivas-Marin E."/>
            <person name="Kohn T."/>
            <person name="Peeters S.H."/>
            <person name="Heuer A."/>
            <person name="Rast P."/>
            <person name="Oberbeckmann S."/>
            <person name="Bunk B."/>
            <person name="Jeske O."/>
            <person name="Meyerdierks A."/>
            <person name="Storesund J.E."/>
            <person name="Kallscheuer N."/>
            <person name="Luecker S."/>
            <person name="Lage O.M."/>
            <person name="Pohl T."/>
            <person name="Merkel B.J."/>
            <person name="Hornburger P."/>
            <person name="Mueller R.-W."/>
            <person name="Bruemmer F."/>
            <person name="Labrenz M."/>
            <person name="Spormann A.M."/>
            <person name="Op Den Camp H."/>
            <person name="Overmann J."/>
            <person name="Amann R."/>
            <person name="Jetten M.S.M."/>
            <person name="Mascher T."/>
            <person name="Medema M.H."/>
            <person name="Devos D.P."/>
            <person name="Kaster A.-K."/>
            <person name="Ovreas L."/>
            <person name="Rohde M."/>
            <person name="Galperin M.Y."/>
            <person name="Jogler C."/>
        </authorList>
    </citation>
    <scope>NUCLEOTIDE SEQUENCE [LARGE SCALE GENOMIC DNA]</scope>
    <source>
        <strain evidence="2 3">LF1</strain>
    </source>
</reference>
<dbReference type="RefSeq" id="WP_068260115.1">
    <property type="nucleotide sequence ID" value="NZ_LWSK01000014.1"/>
</dbReference>
<dbReference type="AlphaFoldDB" id="A0A5B1CBK6"/>
<gene>
    <name evidence="2" type="ORF">LF1_04270</name>
</gene>
<dbReference type="PANTHER" id="PTHR30469:SF15">
    <property type="entry name" value="HLYD FAMILY OF SECRETION PROTEINS"/>
    <property type="match status" value="1"/>
</dbReference>
<evidence type="ECO:0000313" key="3">
    <source>
        <dbReference type="Proteomes" id="UP000322699"/>
    </source>
</evidence>
<feature type="coiled-coil region" evidence="1">
    <location>
        <begin position="127"/>
        <end position="161"/>
    </location>
</feature>
<dbReference type="PANTHER" id="PTHR30469">
    <property type="entry name" value="MULTIDRUG RESISTANCE PROTEIN MDTA"/>
    <property type="match status" value="1"/>
</dbReference>
<dbReference type="Gene3D" id="2.40.30.170">
    <property type="match status" value="1"/>
</dbReference>
<sequence length="301" mass="33258">MHVRFINLARTTALAVTFFAVTIFAGTIISGGNANADSFDAFAEPVQTIHLSASEPGRIDEVGVKRGDHVRNDTIVMRLDSKVLEASREIARLEAESTTQIDSLNIEYEIKRNRHEQVLKLLGKGAVSREEARRSEADAKIAELNRDAAIEKQKLAALRLVEIDGRIEQRCVRGQVSGLVIDVLREPGEYVSTADPHVATVVVLDQLRCTFFVSTAVADLYRAGESVDVMMERTGASGERRVAGQVEYIAAVTQADSGRVRMDVLIENKDRQLRSGLRCRFDSPHTQISNAPAFENGRLKR</sequence>
<evidence type="ECO:0000256" key="1">
    <source>
        <dbReference type="SAM" id="Coils"/>
    </source>
</evidence>
<dbReference type="Gene3D" id="1.10.287.470">
    <property type="entry name" value="Helix hairpin bin"/>
    <property type="match status" value="1"/>
</dbReference>
<dbReference type="GO" id="GO:0015562">
    <property type="term" value="F:efflux transmembrane transporter activity"/>
    <property type="evidence" value="ECO:0007669"/>
    <property type="project" value="TreeGrafter"/>
</dbReference>
<evidence type="ECO:0000313" key="2">
    <source>
        <dbReference type="EMBL" id="KAA1257936.1"/>
    </source>
</evidence>
<name>A0A5B1CBK6_9BACT</name>